<dbReference type="InterPro" id="IPR050187">
    <property type="entry name" value="Lipid_Phosphate_FormReg"/>
</dbReference>
<evidence type="ECO:0000256" key="1">
    <source>
        <dbReference type="ARBA" id="ARBA00001946"/>
    </source>
</evidence>
<keyword evidence="8" id="KW-1208">Phospholipid metabolism</keyword>
<comment type="similarity">
    <text evidence="2">Belongs to the diacylglycerol/lipid kinase family.</text>
</comment>
<evidence type="ECO:0000256" key="5">
    <source>
        <dbReference type="ARBA" id="ARBA00022777"/>
    </source>
</evidence>
<dbReference type="RefSeq" id="WP_343876440.1">
    <property type="nucleotide sequence ID" value="NZ_BAAAHY010000005.1"/>
</dbReference>
<accession>A0ABU1JEQ9</accession>
<evidence type="ECO:0000256" key="7">
    <source>
        <dbReference type="ARBA" id="ARBA00023209"/>
    </source>
</evidence>
<keyword evidence="7" id="KW-0594">Phospholipid biosynthesis</keyword>
<gene>
    <name evidence="10" type="ORF">JOE69_002120</name>
</gene>
<dbReference type="InterPro" id="IPR017438">
    <property type="entry name" value="ATP-NAD_kinase_N"/>
</dbReference>
<dbReference type="SUPFAM" id="SSF111331">
    <property type="entry name" value="NAD kinase/diacylglycerol kinase-like"/>
    <property type="match status" value="1"/>
</dbReference>
<evidence type="ECO:0000313" key="10">
    <source>
        <dbReference type="EMBL" id="MDR6269882.1"/>
    </source>
</evidence>
<reference evidence="10 11" key="1">
    <citation type="submission" date="2023-07" db="EMBL/GenBank/DDBJ databases">
        <title>Sequencing the genomes of 1000 actinobacteria strains.</title>
        <authorList>
            <person name="Klenk H.-P."/>
        </authorList>
    </citation>
    <scope>NUCLEOTIDE SEQUENCE [LARGE SCALE GENOMIC DNA]</scope>
    <source>
        <strain evidence="10 11">DSM 14555</strain>
    </source>
</reference>
<keyword evidence="5 10" id="KW-0418">Kinase</keyword>
<dbReference type="Pfam" id="PF19279">
    <property type="entry name" value="YegS_C"/>
    <property type="match status" value="1"/>
</dbReference>
<evidence type="ECO:0000256" key="2">
    <source>
        <dbReference type="ARBA" id="ARBA00005983"/>
    </source>
</evidence>
<comment type="caution">
    <text evidence="10">The sequence shown here is derived from an EMBL/GenBank/DDBJ whole genome shotgun (WGS) entry which is preliminary data.</text>
</comment>
<dbReference type="PANTHER" id="PTHR12358">
    <property type="entry name" value="SPHINGOSINE KINASE"/>
    <property type="match status" value="1"/>
</dbReference>
<evidence type="ECO:0000259" key="9">
    <source>
        <dbReference type="PROSITE" id="PS50146"/>
    </source>
</evidence>
<proteinExistence type="inferred from homology"/>
<evidence type="ECO:0000256" key="4">
    <source>
        <dbReference type="ARBA" id="ARBA00022741"/>
    </source>
</evidence>
<dbReference type="Proteomes" id="UP001185069">
    <property type="component" value="Unassembled WGS sequence"/>
</dbReference>
<dbReference type="GO" id="GO:0016301">
    <property type="term" value="F:kinase activity"/>
    <property type="evidence" value="ECO:0007669"/>
    <property type="project" value="UniProtKB-KW"/>
</dbReference>
<dbReference type="Gene3D" id="3.40.50.10330">
    <property type="entry name" value="Probable inorganic polyphosphate/atp-NAD kinase, domain 1"/>
    <property type="match status" value="1"/>
</dbReference>
<organism evidence="10 11">
    <name type="scientific">Arthrobacter russicus</name>
    <dbReference type="NCBI Taxonomy" id="172040"/>
    <lineage>
        <taxon>Bacteria</taxon>
        <taxon>Bacillati</taxon>
        <taxon>Actinomycetota</taxon>
        <taxon>Actinomycetes</taxon>
        <taxon>Micrococcales</taxon>
        <taxon>Micrococcaceae</taxon>
        <taxon>Arthrobacter</taxon>
    </lineage>
</organism>
<evidence type="ECO:0000313" key="11">
    <source>
        <dbReference type="Proteomes" id="UP001185069"/>
    </source>
</evidence>
<dbReference type="Gene3D" id="2.60.200.40">
    <property type="match status" value="1"/>
</dbReference>
<dbReference type="Pfam" id="PF00781">
    <property type="entry name" value="DAGK_cat"/>
    <property type="match status" value="1"/>
</dbReference>
<dbReference type="PROSITE" id="PS50146">
    <property type="entry name" value="DAGK"/>
    <property type="match status" value="1"/>
</dbReference>
<keyword evidence="3" id="KW-0808">Transferase</keyword>
<protein>
    <submittedName>
        <fullName evidence="10">Diacylglycerol kinase family enzyme</fullName>
    </submittedName>
</protein>
<dbReference type="InterPro" id="IPR016064">
    <property type="entry name" value="NAD/diacylglycerol_kinase_sf"/>
</dbReference>
<evidence type="ECO:0000256" key="3">
    <source>
        <dbReference type="ARBA" id="ARBA00022679"/>
    </source>
</evidence>
<dbReference type="InterPro" id="IPR045540">
    <property type="entry name" value="YegS/DAGK_C"/>
</dbReference>
<sequence>MMEQEKPRLKQAAVVINPSKSSAESFTAEFNALCESEGWAPPLWLETTVDDPGVGQARDALASGVDLVVAAGGDGTARAVAEVLSGSETPLGIAPLGTGNLLARNLAIDVNSPTSAAGWLLNGELKKIDIVKVRLDHAADEKTFLVMAGVGYDAIIMSDTDDELKDRVGWLAYVEAGIRHLPGRPVKATLTIDGKVVMKRRVRSIMIGNCGKIMGGIEIFPGAKIDDGVFDVVVLAPTGRFGWLNVLGAIFSRRNANQSVGQFTGKSAEIQLERAQECQLDGDACGETRQLEVRIEPLALNVKIPG</sequence>
<name>A0ABU1JEQ9_9MICC</name>
<keyword evidence="11" id="KW-1185">Reference proteome</keyword>
<feature type="domain" description="DAGKc" evidence="9">
    <location>
        <begin position="7"/>
        <end position="137"/>
    </location>
</feature>
<keyword evidence="4" id="KW-0547">Nucleotide-binding</keyword>
<dbReference type="InterPro" id="IPR001206">
    <property type="entry name" value="Diacylglycerol_kinase_cat_dom"/>
</dbReference>
<dbReference type="PANTHER" id="PTHR12358:SF106">
    <property type="entry name" value="LIPID KINASE YEGS"/>
    <property type="match status" value="1"/>
</dbReference>
<evidence type="ECO:0000256" key="6">
    <source>
        <dbReference type="ARBA" id="ARBA00022840"/>
    </source>
</evidence>
<comment type="cofactor">
    <cofactor evidence="1">
        <name>Mg(2+)</name>
        <dbReference type="ChEBI" id="CHEBI:18420"/>
    </cofactor>
</comment>
<keyword evidence="6" id="KW-0067">ATP-binding</keyword>
<keyword evidence="7" id="KW-0444">Lipid biosynthesis</keyword>
<keyword evidence="7" id="KW-0443">Lipid metabolism</keyword>
<evidence type="ECO:0000256" key="8">
    <source>
        <dbReference type="ARBA" id="ARBA00023264"/>
    </source>
</evidence>
<dbReference type="EMBL" id="JAVDQF010000001">
    <property type="protein sequence ID" value="MDR6269882.1"/>
    <property type="molecule type" value="Genomic_DNA"/>
</dbReference>